<dbReference type="AlphaFoldDB" id="A0AA94H6G1"/>
<accession>A0AA94H6G1</accession>
<organism evidence="5 7">
    <name type="scientific">Kosakonia oryzae</name>
    <dbReference type="NCBI Taxonomy" id="497725"/>
    <lineage>
        <taxon>Bacteria</taxon>
        <taxon>Pseudomonadati</taxon>
        <taxon>Pseudomonadota</taxon>
        <taxon>Gammaproteobacteria</taxon>
        <taxon>Enterobacterales</taxon>
        <taxon>Enterobacteriaceae</taxon>
        <taxon>Kosakonia</taxon>
    </lineage>
</organism>
<keyword evidence="6" id="KW-1185">Reference proteome</keyword>
<dbReference type="EMBL" id="FOKO01000005">
    <property type="protein sequence ID" value="SFD00753.1"/>
    <property type="molecule type" value="Genomic_DNA"/>
</dbReference>
<evidence type="ECO:0000259" key="2">
    <source>
        <dbReference type="Pfam" id="PF10106"/>
    </source>
</evidence>
<dbReference type="Gene3D" id="2.30.110.50">
    <property type="match status" value="1"/>
</dbReference>
<proteinExistence type="predicted"/>
<evidence type="ECO:0000313" key="7">
    <source>
        <dbReference type="Proteomes" id="UP000182314"/>
    </source>
</evidence>
<dbReference type="Proteomes" id="UP000182314">
    <property type="component" value="Unassembled WGS sequence"/>
</dbReference>
<reference evidence="5 7" key="1">
    <citation type="submission" date="2016-10" db="EMBL/GenBank/DDBJ databases">
        <authorList>
            <person name="Varghese N."/>
            <person name="Submissions S."/>
        </authorList>
    </citation>
    <scope>NUCLEOTIDE SEQUENCE [LARGE SCALE GENOMIC DNA]</scope>
    <source>
        <strain evidence="5 7">CGMCC 1.7012</strain>
    </source>
</reference>
<dbReference type="Pfam" id="PF13296">
    <property type="entry name" value="T6SS_Vgr"/>
    <property type="match status" value="1"/>
</dbReference>
<dbReference type="Pfam" id="PF05954">
    <property type="entry name" value="Phage_GPD"/>
    <property type="match status" value="1"/>
</dbReference>
<dbReference type="EMBL" id="CP014007">
    <property type="protein sequence ID" value="ANI84904.1"/>
    <property type="molecule type" value="Genomic_DNA"/>
</dbReference>
<dbReference type="SUPFAM" id="SSF69255">
    <property type="entry name" value="gp5 N-terminal domain-like"/>
    <property type="match status" value="1"/>
</dbReference>
<evidence type="ECO:0000313" key="4">
    <source>
        <dbReference type="EMBL" id="ANI84904.1"/>
    </source>
</evidence>
<feature type="domain" description="Putative type VI secretion system Rhs element associated Vgr" evidence="3">
    <location>
        <begin position="478"/>
        <end position="578"/>
    </location>
</feature>
<dbReference type="InterPro" id="IPR018769">
    <property type="entry name" value="VgrG2_DUF2345"/>
</dbReference>
<evidence type="ECO:0000259" key="1">
    <source>
        <dbReference type="Pfam" id="PF04717"/>
    </source>
</evidence>
<evidence type="ECO:0000259" key="3">
    <source>
        <dbReference type="Pfam" id="PF13296"/>
    </source>
</evidence>
<gene>
    <name evidence="4" type="primary">vgrG</name>
    <name evidence="4" type="ORF">AWR26_23145</name>
    <name evidence="5" type="ORF">SAMN05216286_3886</name>
</gene>
<evidence type="ECO:0000313" key="5">
    <source>
        <dbReference type="EMBL" id="SFD00753.1"/>
    </source>
</evidence>
<dbReference type="Proteomes" id="UP000078227">
    <property type="component" value="Chromosome"/>
</dbReference>
<dbReference type="Gene3D" id="3.55.50.10">
    <property type="entry name" value="Baseplate protein-like domains"/>
    <property type="match status" value="1"/>
</dbReference>
<dbReference type="InterPro" id="IPR006533">
    <property type="entry name" value="T6SS_Vgr_RhsGE"/>
</dbReference>
<dbReference type="Gene3D" id="2.40.50.230">
    <property type="entry name" value="Gp5 N-terminal domain"/>
    <property type="match status" value="1"/>
</dbReference>
<dbReference type="InterPro" id="IPR028244">
    <property type="entry name" value="T6SS_Rhs_Vgr_dom"/>
</dbReference>
<feature type="domain" description="Gp5/Type VI secretion system Vgr protein OB-fold" evidence="1">
    <location>
        <begin position="392"/>
        <end position="457"/>
    </location>
</feature>
<dbReference type="Gene3D" id="4.10.220.110">
    <property type="match status" value="1"/>
</dbReference>
<sequence>MLMDQSAFTGKGSLSRYTLDINDSAVRPDVLRFRGTEALSQPFSWRIEFTTPRVVQGEDVLLKYASFHMQGCKVVHGIITGLEWLSTSADQSHYAVTLESRLALLSRSRRCAIYQNLSVPEVVAQVLRSHGLEGADFAFTLSRHYPVRELITQWRETDLQFIQRILSDVGIWFRQEINNATDLDVTVFGDSQLHYIFNGALPYHEPSGLYDGAELCCWGVRTWHHVVTEKVSARDYNPRTALDPMDAAVSVHSPAVMTGEHYRYTEPYLNAGDDSDPEPATESGAFYARIRHERELNQSAYLHLFSNAYWLSPGRVFDPVGAKLHDLKDGVLVAFTSYRGSRDTRLYVSVWGMPYREEYCFRPAEIPRPGIHGTIPGRVESRDRNNPYAYLDETGRYRVRMDFNLEECEPGFAYPWLRMMKPFAGDKYGWHMPLTDGTEVGVAFHDGNPDRPYIALAFHDSEHADIVTRDNRTQNILRTAGGNELRMEDLRGEEHIALTTPYGASQLNQGHITDGQGKPRGSGFELRTDEYGVIRVAKGLFVTAEGQAKAAGDVLDMETALREIEICRHQLQALAAAAEQVQALEADIASQIAMFNERLKPLNGMIHFHGPEGMAFTSGEHMQLAAADNIVMNAGGDISIGAMGNVAALAGDKIGLFARTGTLSIIASEGLVQFQAQGGNMHLSAEQTVRITSLSEILFQGKKRITLNGGGSYLKLEEGKIECGTTGTYIRKVKHSGLSAPVAMPLDLPAMGNAPKQFIAVTSGKDCEAESAPVFKFMPEEQE</sequence>
<dbReference type="InterPro" id="IPR006531">
    <property type="entry name" value="Gp5/Vgr_OB"/>
</dbReference>
<dbReference type="KEGG" id="kor:AWR26_23145"/>
<name>A0AA94H6G1_9ENTR</name>
<dbReference type="InterPro" id="IPR037026">
    <property type="entry name" value="Vgr_OB-fold_dom_sf"/>
</dbReference>
<dbReference type="NCBIfam" id="TIGR01646">
    <property type="entry name" value="vgr_GE"/>
    <property type="match status" value="1"/>
</dbReference>
<dbReference type="Pfam" id="PF10106">
    <property type="entry name" value="DUF2345"/>
    <property type="match status" value="1"/>
</dbReference>
<feature type="domain" description="DUF2345" evidence="2">
    <location>
        <begin position="605"/>
        <end position="732"/>
    </location>
</feature>
<dbReference type="Pfam" id="PF04717">
    <property type="entry name" value="Phage_base_V"/>
    <property type="match status" value="1"/>
</dbReference>
<dbReference type="SUPFAM" id="SSF69279">
    <property type="entry name" value="Phage tail proteins"/>
    <property type="match status" value="2"/>
</dbReference>
<reference evidence="4 6" key="2">
    <citation type="submission" date="2021-03" db="EMBL/GenBank/DDBJ databases">
        <authorList>
            <person name="Li Y."/>
            <person name="Li S."/>
            <person name="Chen M."/>
            <person name="Peng G."/>
            <person name="Tan Z."/>
            <person name="An Q."/>
        </authorList>
    </citation>
    <scope>NUCLEOTIDE SEQUENCE [LARGE SCALE GENOMIC DNA]</scope>
    <source>
        <strain evidence="4 6">Ola 51</strain>
    </source>
</reference>
<protein>
    <submittedName>
        <fullName evidence="5">Type VI secretion system secreted protein VgrG</fullName>
    </submittedName>
    <submittedName>
        <fullName evidence="4">Type VI secretion system tip protein VgrG</fullName>
    </submittedName>
</protein>
<evidence type="ECO:0000313" key="6">
    <source>
        <dbReference type="Proteomes" id="UP000078227"/>
    </source>
</evidence>